<keyword evidence="3" id="KW-1185">Reference proteome</keyword>
<reference evidence="2" key="1">
    <citation type="submission" date="2021-06" db="EMBL/GenBank/DDBJ databases">
        <authorList>
            <person name="Kallberg Y."/>
            <person name="Tangrot J."/>
            <person name="Rosling A."/>
        </authorList>
    </citation>
    <scope>NUCLEOTIDE SEQUENCE</scope>
    <source>
        <strain evidence="2">BR232B</strain>
    </source>
</reference>
<comment type="caution">
    <text evidence="2">The sequence shown here is derived from an EMBL/GenBank/DDBJ whole genome shotgun (WGS) entry which is preliminary data.</text>
</comment>
<accession>A0A9N9DBF2</accession>
<evidence type="ECO:0000313" key="3">
    <source>
        <dbReference type="Proteomes" id="UP000789739"/>
    </source>
</evidence>
<feature type="compositionally biased region" description="Basic and acidic residues" evidence="1">
    <location>
        <begin position="43"/>
        <end position="69"/>
    </location>
</feature>
<dbReference type="EMBL" id="CAJVPI010001872">
    <property type="protein sequence ID" value="CAG8629430.1"/>
    <property type="molecule type" value="Genomic_DNA"/>
</dbReference>
<proteinExistence type="predicted"/>
<protein>
    <submittedName>
        <fullName evidence="2">11029_t:CDS:1</fullName>
    </submittedName>
</protein>
<sequence length="167" mass="19040">MSRFVNRSSSRMLKFYTDGKSDRTSNVFGVLDKLRKRLKAKKRSGERAEVKESEEGDVEAEKGEGKTAEDGDMPVRFQKRVLTVCKNNMANSKQVGQCMGGLFSRAQEMCTRNHGTGKNNSLSLCEIDWAPNEILALGTIFRYYSVRYIYKDKGAEQSPFPFDLQEW</sequence>
<organism evidence="2 3">
    <name type="scientific">Paraglomus brasilianum</name>
    <dbReference type="NCBI Taxonomy" id="144538"/>
    <lineage>
        <taxon>Eukaryota</taxon>
        <taxon>Fungi</taxon>
        <taxon>Fungi incertae sedis</taxon>
        <taxon>Mucoromycota</taxon>
        <taxon>Glomeromycotina</taxon>
        <taxon>Glomeromycetes</taxon>
        <taxon>Paraglomerales</taxon>
        <taxon>Paraglomeraceae</taxon>
        <taxon>Paraglomus</taxon>
    </lineage>
</organism>
<gene>
    <name evidence="2" type="ORF">PBRASI_LOCUS9166</name>
</gene>
<evidence type="ECO:0000256" key="1">
    <source>
        <dbReference type="SAM" id="MobiDB-lite"/>
    </source>
</evidence>
<dbReference type="OrthoDB" id="2437540at2759"/>
<dbReference type="AlphaFoldDB" id="A0A9N9DBF2"/>
<feature type="region of interest" description="Disordered" evidence="1">
    <location>
        <begin position="39"/>
        <end position="72"/>
    </location>
</feature>
<dbReference type="Proteomes" id="UP000789739">
    <property type="component" value="Unassembled WGS sequence"/>
</dbReference>
<evidence type="ECO:0000313" key="2">
    <source>
        <dbReference type="EMBL" id="CAG8629430.1"/>
    </source>
</evidence>
<name>A0A9N9DBF2_9GLOM</name>